<name>A0A7K0BZJ5_9ACTN</name>
<evidence type="ECO:0000313" key="3">
    <source>
        <dbReference type="Proteomes" id="UP000487268"/>
    </source>
</evidence>
<sequence length="78" mass="8194">MKQEAADVSRTRHRLNPRPSGQGARQWGHDGDRLGFSVQAGATTNGRQAIVMVNLNPGGGPALDDAMDVVLPTALCGK</sequence>
<dbReference type="AlphaFoldDB" id="A0A7K0BZJ5"/>
<comment type="caution">
    <text evidence="2">The sequence shown here is derived from an EMBL/GenBank/DDBJ whole genome shotgun (WGS) entry which is preliminary data.</text>
</comment>
<gene>
    <name evidence="2" type="ORF">ACRB68_41540</name>
</gene>
<evidence type="ECO:0000256" key="1">
    <source>
        <dbReference type="SAM" id="MobiDB-lite"/>
    </source>
</evidence>
<dbReference type="Proteomes" id="UP000487268">
    <property type="component" value="Unassembled WGS sequence"/>
</dbReference>
<protein>
    <submittedName>
        <fullName evidence="2">Uncharacterized protein</fullName>
    </submittedName>
</protein>
<dbReference type="EMBL" id="WEGH01000002">
    <property type="protein sequence ID" value="MQY06074.1"/>
    <property type="molecule type" value="Genomic_DNA"/>
</dbReference>
<feature type="compositionally biased region" description="Basic and acidic residues" evidence="1">
    <location>
        <begin position="1"/>
        <end position="10"/>
    </location>
</feature>
<proteinExistence type="predicted"/>
<organism evidence="2 3">
    <name type="scientific">Actinomadura macrotermitis</name>
    <dbReference type="NCBI Taxonomy" id="2585200"/>
    <lineage>
        <taxon>Bacteria</taxon>
        <taxon>Bacillati</taxon>
        <taxon>Actinomycetota</taxon>
        <taxon>Actinomycetes</taxon>
        <taxon>Streptosporangiales</taxon>
        <taxon>Thermomonosporaceae</taxon>
        <taxon>Actinomadura</taxon>
    </lineage>
</organism>
<reference evidence="2 3" key="1">
    <citation type="submission" date="2019-10" db="EMBL/GenBank/DDBJ databases">
        <title>Actinomadura rubteroloni sp. nov. and Actinomadura macrotermitis sp. nov., isolated from the gut of fungus growing-termite Macrotermes natalensis.</title>
        <authorList>
            <person name="Benndorf R."/>
            <person name="Martin K."/>
            <person name="Kuefner M."/>
            <person name="De Beer W."/>
            <person name="Kaster A.-K."/>
            <person name="Vollmers J."/>
            <person name="Poulsen M."/>
            <person name="Beemelmanns C."/>
        </authorList>
    </citation>
    <scope>NUCLEOTIDE SEQUENCE [LARGE SCALE GENOMIC DNA]</scope>
    <source>
        <strain evidence="2 3">RB68</strain>
    </source>
</reference>
<keyword evidence="3" id="KW-1185">Reference proteome</keyword>
<accession>A0A7K0BZJ5</accession>
<dbReference type="RefSeq" id="WP_153534479.1">
    <property type="nucleotide sequence ID" value="NZ_WEGH01000002.1"/>
</dbReference>
<feature type="region of interest" description="Disordered" evidence="1">
    <location>
        <begin position="1"/>
        <end position="35"/>
    </location>
</feature>
<evidence type="ECO:0000313" key="2">
    <source>
        <dbReference type="EMBL" id="MQY06074.1"/>
    </source>
</evidence>